<protein>
    <recommendedName>
        <fullName evidence="5">CCT domain-containing protein</fullName>
    </recommendedName>
</protein>
<feature type="compositionally biased region" description="Basic residues" evidence="4">
    <location>
        <begin position="58"/>
        <end position="67"/>
    </location>
</feature>
<name>W1PQZ5_AMBTC</name>
<reference evidence="7" key="1">
    <citation type="journal article" date="2013" name="Science">
        <title>The Amborella genome and the evolution of flowering plants.</title>
        <authorList>
            <consortium name="Amborella Genome Project"/>
        </authorList>
    </citation>
    <scope>NUCLEOTIDE SEQUENCE [LARGE SCALE GENOMIC DNA]</scope>
</reference>
<comment type="subcellular location">
    <subcellularLocation>
        <location evidence="1 3">Nucleus</location>
    </subcellularLocation>
</comment>
<evidence type="ECO:0000256" key="2">
    <source>
        <dbReference type="ARBA" id="ARBA00023242"/>
    </source>
</evidence>
<dbReference type="InterPro" id="IPR052453">
    <property type="entry name" value="CONSTANS-like_ZF"/>
</dbReference>
<accession>W1PQZ5</accession>
<evidence type="ECO:0000256" key="3">
    <source>
        <dbReference type="PROSITE-ProRule" id="PRU00357"/>
    </source>
</evidence>
<evidence type="ECO:0000313" key="6">
    <source>
        <dbReference type="EMBL" id="ERN12462.1"/>
    </source>
</evidence>
<dbReference type="KEGG" id="atr:18440680"/>
<dbReference type="PROSITE" id="PS51017">
    <property type="entry name" value="CCT"/>
    <property type="match status" value="1"/>
</dbReference>
<dbReference type="OrthoDB" id="153872at2759"/>
<dbReference type="Proteomes" id="UP000017836">
    <property type="component" value="Unassembled WGS sequence"/>
</dbReference>
<dbReference type="eggNOG" id="KOG1601">
    <property type="taxonomic scope" value="Eukaryota"/>
</dbReference>
<sequence length="436" mass="49136">MSSCISGGSRTYGFERGRPSPLQSIAKAPVSSNHRSPSSSSSTLSDSNNATSLTISTKKSRTPRKRPNQIYNEAAVLLSTAYPAIFSPQAHRLPKLCKQPNRPLVILETKDSELLDEPSPRPFSDSCFILLTPNPPEPDALSPCPNPASSGFECNFTPNHNSSVDSPMSVGSDPEPICPTVPEPKSLLNSHSESHFEGDFDTESLLDEELGCGIDSILGEALSHYEDEDRDENCNSKWFTSYNNQVAQFGWYNPSWSDWFEGKMNAAPLRRGNGVEFYHFAPRQRLVDKIMADQEMSALSFSSLEWVKRDESQSRLWLKLNHEDVLNTWSDQAPLYADEQRAEAANAELPTSADALARLTQFDVFPELGNWRQLSEEGGSMREASVMRYKEKRRTRLFSKKIRYEVRKVNADRRPRMKGRFVRRPAQSHRENSKGH</sequence>
<feature type="domain" description="CCT" evidence="5">
    <location>
        <begin position="382"/>
        <end position="424"/>
    </location>
</feature>
<feature type="compositionally biased region" description="Low complexity" evidence="4">
    <location>
        <begin position="31"/>
        <end position="54"/>
    </location>
</feature>
<dbReference type="OMA" id="GINSFMG"/>
<dbReference type="GO" id="GO:0005634">
    <property type="term" value="C:nucleus"/>
    <property type="evidence" value="ECO:0000318"/>
    <property type="project" value="GO_Central"/>
</dbReference>
<gene>
    <name evidence="6" type="ORF">AMTR_s00025p00156240</name>
</gene>
<dbReference type="Gramene" id="ERN12462">
    <property type="protein sequence ID" value="ERN12462"/>
    <property type="gene ID" value="AMTR_s00025p00156240"/>
</dbReference>
<feature type="region of interest" description="Disordered" evidence="4">
    <location>
        <begin position="417"/>
        <end position="436"/>
    </location>
</feature>
<dbReference type="PANTHER" id="PTHR31874:SF10">
    <property type="entry name" value="PROTEIN CHLOROPLAST IMPORT APPARATUS 2"/>
    <property type="match status" value="1"/>
</dbReference>
<dbReference type="GO" id="GO:0006355">
    <property type="term" value="P:regulation of DNA-templated transcription"/>
    <property type="evidence" value="ECO:0000318"/>
    <property type="project" value="GO_Central"/>
</dbReference>
<keyword evidence="7" id="KW-1185">Reference proteome</keyword>
<feature type="compositionally biased region" description="Basic residues" evidence="4">
    <location>
        <begin position="417"/>
        <end position="427"/>
    </location>
</feature>
<evidence type="ECO:0000259" key="5">
    <source>
        <dbReference type="PROSITE" id="PS51017"/>
    </source>
</evidence>
<evidence type="ECO:0000256" key="1">
    <source>
        <dbReference type="ARBA" id="ARBA00004123"/>
    </source>
</evidence>
<dbReference type="InterPro" id="IPR010402">
    <property type="entry name" value="CCT_domain"/>
</dbReference>
<dbReference type="Pfam" id="PF06203">
    <property type="entry name" value="CCT"/>
    <property type="match status" value="1"/>
</dbReference>
<feature type="region of interest" description="Disordered" evidence="4">
    <location>
        <begin position="1"/>
        <end position="68"/>
    </location>
</feature>
<dbReference type="STRING" id="13333.W1PQZ5"/>
<proteinExistence type="predicted"/>
<keyword evidence="2 3" id="KW-0539">Nucleus</keyword>
<evidence type="ECO:0000256" key="4">
    <source>
        <dbReference type="SAM" id="MobiDB-lite"/>
    </source>
</evidence>
<dbReference type="PANTHER" id="PTHR31874">
    <property type="entry name" value="CCT MOTIF FAMILY PROTEIN, EXPRESSED"/>
    <property type="match status" value="1"/>
</dbReference>
<dbReference type="AlphaFoldDB" id="W1PQZ5"/>
<dbReference type="HOGENOM" id="CLU_055913_0_0_1"/>
<dbReference type="EMBL" id="KI392614">
    <property type="protein sequence ID" value="ERN12462.1"/>
    <property type="molecule type" value="Genomic_DNA"/>
</dbReference>
<evidence type="ECO:0000313" key="7">
    <source>
        <dbReference type="Proteomes" id="UP000017836"/>
    </source>
</evidence>
<organism evidence="6 7">
    <name type="scientific">Amborella trichopoda</name>
    <dbReference type="NCBI Taxonomy" id="13333"/>
    <lineage>
        <taxon>Eukaryota</taxon>
        <taxon>Viridiplantae</taxon>
        <taxon>Streptophyta</taxon>
        <taxon>Embryophyta</taxon>
        <taxon>Tracheophyta</taxon>
        <taxon>Spermatophyta</taxon>
        <taxon>Magnoliopsida</taxon>
        <taxon>Amborellales</taxon>
        <taxon>Amborellaceae</taxon>
        <taxon>Amborella</taxon>
    </lineage>
</organism>